<organism evidence="4 5">
    <name type="scientific">Antricoccus suffuscus</name>
    <dbReference type="NCBI Taxonomy" id="1629062"/>
    <lineage>
        <taxon>Bacteria</taxon>
        <taxon>Bacillati</taxon>
        <taxon>Actinomycetota</taxon>
        <taxon>Actinomycetes</taxon>
        <taxon>Geodermatophilales</taxon>
        <taxon>Antricoccaceae</taxon>
        <taxon>Antricoccus</taxon>
    </lineage>
</organism>
<sequence length="371" mass="39248">MKTQMTDMLDIEIPLAAFSHCRDVVAAVTNAGGIGVLGATAFTPDQLELELRWLDEHTGGRPYGVDLLAPAKLSFTDETPEQLLAMVPAQHIAFMQDMLHKYGVLDSADDYTLNPSTPSVAPDQVSAALEVAFKHPIKLIANALGVPPQEMIDLGKKNGVPVAALVGKVRHAEKQQERGVDLIVAQGYEAGGHTGEIATMVLTPEVVDAVSPTPVLAAGGIATGRQFAAALALGAAGAWTGSVWLTTDEAETDPVVKQKFLDAGSSDTERSRARTGKPARQLITAYHEAWASSNNPDPLPMPLQGVLVNQAWGRIAAASTKGVPGAAELDSYFVGQVVGLMRQAQPAREVVRNFMDGLVEAYSGLQEQLEG</sequence>
<evidence type="ECO:0000313" key="5">
    <source>
        <dbReference type="Proteomes" id="UP000237752"/>
    </source>
</evidence>
<dbReference type="CDD" id="cd04730">
    <property type="entry name" value="NPD_like"/>
    <property type="match status" value="1"/>
</dbReference>
<dbReference type="AlphaFoldDB" id="A0A2T0ZYW7"/>
<protein>
    <submittedName>
        <fullName evidence="4">NAD(P)H-dependent flavin oxidoreductase YrpB (Nitropropane dioxygenase family)</fullName>
    </submittedName>
</protein>
<dbReference type="Pfam" id="PF03060">
    <property type="entry name" value="NMO"/>
    <property type="match status" value="1"/>
</dbReference>
<name>A0A2T0ZYW7_9ACTN</name>
<evidence type="ECO:0000313" key="4">
    <source>
        <dbReference type="EMBL" id="PRZ41546.1"/>
    </source>
</evidence>
<dbReference type="GO" id="GO:0051213">
    <property type="term" value="F:dioxygenase activity"/>
    <property type="evidence" value="ECO:0007669"/>
    <property type="project" value="UniProtKB-KW"/>
</dbReference>
<dbReference type="InterPro" id="IPR004136">
    <property type="entry name" value="NMO"/>
</dbReference>
<dbReference type="Gene3D" id="3.20.20.70">
    <property type="entry name" value="Aldolase class I"/>
    <property type="match status" value="1"/>
</dbReference>
<comment type="caution">
    <text evidence="4">The sequence shown here is derived from an EMBL/GenBank/DDBJ whole genome shotgun (WGS) entry which is preliminary data.</text>
</comment>
<dbReference type="PANTHER" id="PTHR32332:SF38">
    <property type="entry name" value="MONOOXYGENASE RV1533-RELATED"/>
    <property type="match status" value="1"/>
</dbReference>
<keyword evidence="1" id="KW-0285">Flavoprotein</keyword>
<keyword evidence="3" id="KW-0560">Oxidoreductase</keyword>
<dbReference type="PANTHER" id="PTHR32332">
    <property type="entry name" value="2-NITROPROPANE DIOXYGENASE"/>
    <property type="match status" value="1"/>
</dbReference>
<reference evidence="4 5" key="1">
    <citation type="submission" date="2018-03" db="EMBL/GenBank/DDBJ databases">
        <title>Genomic Encyclopedia of Archaeal and Bacterial Type Strains, Phase II (KMG-II): from individual species to whole genera.</title>
        <authorList>
            <person name="Goeker M."/>
        </authorList>
    </citation>
    <scope>NUCLEOTIDE SEQUENCE [LARGE SCALE GENOMIC DNA]</scope>
    <source>
        <strain evidence="4 5">DSM 100065</strain>
    </source>
</reference>
<keyword evidence="2" id="KW-0288">FMN</keyword>
<evidence type="ECO:0000256" key="3">
    <source>
        <dbReference type="ARBA" id="ARBA00023002"/>
    </source>
</evidence>
<dbReference type="EMBL" id="PVUE01000009">
    <property type="protein sequence ID" value="PRZ41546.1"/>
    <property type="molecule type" value="Genomic_DNA"/>
</dbReference>
<gene>
    <name evidence="4" type="ORF">CLV47_10993</name>
</gene>
<proteinExistence type="predicted"/>
<keyword evidence="4" id="KW-0223">Dioxygenase</keyword>
<dbReference type="Proteomes" id="UP000237752">
    <property type="component" value="Unassembled WGS sequence"/>
</dbReference>
<dbReference type="OrthoDB" id="7165168at2"/>
<evidence type="ECO:0000256" key="2">
    <source>
        <dbReference type="ARBA" id="ARBA00022643"/>
    </source>
</evidence>
<dbReference type="SUPFAM" id="SSF51412">
    <property type="entry name" value="Inosine monophosphate dehydrogenase (IMPDH)"/>
    <property type="match status" value="1"/>
</dbReference>
<dbReference type="GO" id="GO:0018580">
    <property type="term" value="F:nitronate monooxygenase activity"/>
    <property type="evidence" value="ECO:0007669"/>
    <property type="project" value="InterPro"/>
</dbReference>
<keyword evidence="5" id="KW-1185">Reference proteome</keyword>
<accession>A0A2T0ZYW7</accession>
<dbReference type="InterPro" id="IPR013785">
    <property type="entry name" value="Aldolase_TIM"/>
</dbReference>
<evidence type="ECO:0000256" key="1">
    <source>
        <dbReference type="ARBA" id="ARBA00022630"/>
    </source>
</evidence>
<dbReference type="RefSeq" id="WP_106349302.1">
    <property type="nucleotide sequence ID" value="NZ_PVUE01000009.1"/>
</dbReference>